<dbReference type="InterPro" id="IPR027417">
    <property type="entry name" value="P-loop_NTPase"/>
</dbReference>
<comment type="caution">
    <text evidence="1">The sequence shown here is derived from an EMBL/GenBank/DDBJ whole genome shotgun (WGS) entry which is preliminary data.</text>
</comment>
<gene>
    <name evidence="1" type="ORF">J2X15_002219</name>
</gene>
<dbReference type="SUPFAM" id="SSF52540">
    <property type="entry name" value="P-loop containing nucleoside triphosphate hydrolases"/>
    <property type="match status" value="1"/>
</dbReference>
<dbReference type="GO" id="GO:0016301">
    <property type="term" value="F:kinase activity"/>
    <property type="evidence" value="ECO:0007669"/>
    <property type="project" value="UniProtKB-KW"/>
</dbReference>
<dbReference type="EMBL" id="JAVDXO010000004">
    <property type="protein sequence ID" value="MDR7306933.1"/>
    <property type="molecule type" value="Genomic_DNA"/>
</dbReference>
<proteinExistence type="predicted"/>
<evidence type="ECO:0000313" key="1">
    <source>
        <dbReference type="EMBL" id="MDR7306933.1"/>
    </source>
</evidence>
<keyword evidence="1" id="KW-0418">Kinase</keyword>
<dbReference type="PANTHER" id="PTHR10285">
    <property type="entry name" value="URIDINE KINASE"/>
    <property type="match status" value="1"/>
</dbReference>
<sequence>MENPNPSVLFSPPVDTVQRMAGLLAAGRRKVVGIVAPPGAGKSTLAQGLAAHFAPHSQYLPMDGFHLAQAQLERLGRDQRKGAPDTFDSAGFVALLQRIRQQVLGDATVYAPDFRRTLEEPIAGAIAIEAHIPLVITEGNYLLLEDDGWAGARALLDEVWYLDVEQEVRHERLLTRHMQFGRSREQALAWMAQTDEPNAKRIAANRHRADWVISEG</sequence>
<keyword evidence="2" id="KW-1185">Reference proteome</keyword>
<reference evidence="1 2" key="1">
    <citation type="submission" date="2023-07" db="EMBL/GenBank/DDBJ databases">
        <title>Sorghum-associated microbial communities from plants grown in Nebraska, USA.</title>
        <authorList>
            <person name="Schachtman D."/>
        </authorList>
    </citation>
    <scope>NUCLEOTIDE SEQUENCE [LARGE SCALE GENOMIC DNA]</scope>
    <source>
        <strain evidence="1 2">BE308</strain>
    </source>
</reference>
<dbReference type="Proteomes" id="UP001268089">
    <property type="component" value="Unassembled WGS sequence"/>
</dbReference>
<keyword evidence="1" id="KW-0808">Transferase</keyword>
<evidence type="ECO:0000313" key="2">
    <source>
        <dbReference type="Proteomes" id="UP001268089"/>
    </source>
</evidence>
<dbReference type="RefSeq" id="WP_409034278.1">
    <property type="nucleotide sequence ID" value="NZ_JAVDXO010000004.1"/>
</dbReference>
<organism evidence="1 2">
    <name type="scientific">Rhodoferax saidenbachensis</name>
    <dbReference type="NCBI Taxonomy" id="1484693"/>
    <lineage>
        <taxon>Bacteria</taxon>
        <taxon>Pseudomonadati</taxon>
        <taxon>Pseudomonadota</taxon>
        <taxon>Betaproteobacteria</taxon>
        <taxon>Burkholderiales</taxon>
        <taxon>Comamonadaceae</taxon>
        <taxon>Rhodoferax</taxon>
    </lineage>
</organism>
<name>A0ABU1ZNH1_9BURK</name>
<accession>A0ABU1ZNH1</accession>
<dbReference type="Gene3D" id="3.40.50.300">
    <property type="entry name" value="P-loop containing nucleotide triphosphate hydrolases"/>
    <property type="match status" value="2"/>
</dbReference>
<dbReference type="NCBIfam" id="NF006743">
    <property type="entry name" value="PRK09270.1-2"/>
    <property type="match status" value="1"/>
</dbReference>
<protein>
    <submittedName>
        <fullName evidence="1">Pantothenate kinase</fullName>
    </submittedName>
</protein>